<evidence type="ECO:0000313" key="2">
    <source>
        <dbReference type="EMBL" id="GBM22072.1"/>
    </source>
</evidence>
<sequence>MLRKKAYATGVKSITLNERGRKFHSDIRTFRTVAVFCLKGRFGPSCIDRVKTEIVRSKLENPSPLSKSLKDKIKEEHARNTSLYLLPLAIILVTAHVVRA</sequence>
<evidence type="ECO:0000313" key="3">
    <source>
        <dbReference type="Proteomes" id="UP000499080"/>
    </source>
</evidence>
<gene>
    <name evidence="2" type="ORF">AVEN_137380_1</name>
</gene>
<accession>A0A4Y2DYV5</accession>
<reference evidence="2 3" key="1">
    <citation type="journal article" date="2019" name="Sci. Rep.">
        <title>Orb-weaving spider Araneus ventricosus genome elucidates the spidroin gene catalogue.</title>
        <authorList>
            <person name="Kono N."/>
            <person name="Nakamura H."/>
            <person name="Ohtoshi R."/>
            <person name="Moran D.A.P."/>
            <person name="Shinohara A."/>
            <person name="Yoshida Y."/>
            <person name="Fujiwara M."/>
            <person name="Mori M."/>
            <person name="Tomita M."/>
            <person name="Arakawa K."/>
        </authorList>
    </citation>
    <scope>NUCLEOTIDE SEQUENCE [LARGE SCALE GENOMIC DNA]</scope>
</reference>
<organism evidence="2 3">
    <name type="scientific">Araneus ventricosus</name>
    <name type="common">Orbweaver spider</name>
    <name type="synonym">Epeira ventricosa</name>
    <dbReference type="NCBI Taxonomy" id="182803"/>
    <lineage>
        <taxon>Eukaryota</taxon>
        <taxon>Metazoa</taxon>
        <taxon>Ecdysozoa</taxon>
        <taxon>Arthropoda</taxon>
        <taxon>Chelicerata</taxon>
        <taxon>Arachnida</taxon>
        <taxon>Araneae</taxon>
        <taxon>Araneomorphae</taxon>
        <taxon>Entelegynae</taxon>
        <taxon>Araneoidea</taxon>
        <taxon>Araneidae</taxon>
        <taxon>Araneus</taxon>
    </lineage>
</organism>
<keyword evidence="1" id="KW-1133">Transmembrane helix</keyword>
<dbReference type="AlphaFoldDB" id="A0A4Y2DYV5"/>
<feature type="transmembrane region" description="Helical" evidence="1">
    <location>
        <begin position="81"/>
        <end position="98"/>
    </location>
</feature>
<proteinExistence type="predicted"/>
<keyword evidence="3" id="KW-1185">Reference proteome</keyword>
<name>A0A4Y2DYV5_ARAVE</name>
<dbReference type="EMBL" id="BGPR01000473">
    <property type="protein sequence ID" value="GBM22072.1"/>
    <property type="molecule type" value="Genomic_DNA"/>
</dbReference>
<comment type="caution">
    <text evidence="2">The sequence shown here is derived from an EMBL/GenBank/DDBJ whole genome shotgun (WGS) entry which is preliminary data.</text>
</comment>
<dbReference type="Proteomes" id="UP000499080">
    <property type="component" value="Unassembled WGS sequence"/>
</dbReference>
<keyword evidence="1" id="KW-0472">Membrane</keyword>
<keyword evidence="1" id="KW-0812">Transmembrane</keyword>
<evidence type="ECO:0000256" key="1">
    <source>
        <dbReference type="SAM" id="Phobius"/>
    </source>
</evidence>
<protein>
    <submittedName>
        <fullName evidence="2">Uncharacterized protein</fullName>
    </submittedName>
</protein>